<dbReference type="PRINTS" id="PR00111">
    <property type="entry name" value="ABHYDROLASE"/>
</dbReference>
<gene>
    <name evidence="3" type="ORF">FOA19_14235</name>
</gene>
<protein>
    <submittedName>
        <fullName evidence="3">Alpha/beta hydrolase</fullName>
    </submittedName>
</protein>
<evidence type="ECO:0000313" key="3">
    <source>
        <dbReference type="EMBL" id="KAA3438395.1"/>
    </source>
</evidence>
<dbReference type="InterPro" id="IPR029058">
    <property type="entry name" value="AB_hydrolase_fold"/>
</dbReference>
<dbReference type="GO" id="GO:0016020">
    <property type="term" value="C:membrane"/>
    <property type="evidence" value="ECO:0007669"/>
    <property type="project" value="TreeGrafter"/>
</dbReference>
<name>A0A5B6TGG1_9BACT</name>
<dbReference type="Pfam" id="PF00561">
    <property type="entry name" value="Abhydrolase_1"/>
    <property type="match status" value="1"/>
</dbReference>
<dbReference type="OrthoDB" id="9773293at2"/>
<dbReference type="PRINTS" id="PR00412">
    <property type="entry name" value="EPOXHYDRLASE"/>
</dbReference>
<sequence>MKSLRILLIAFFLLGTFYSQAQLKALDAELTNYTYPFPVAFHPVKVQQQSFKMAFMDVKPQKPNGKTVVLLHGKNFNGAYWEQTARDLSKNCYRVIIPDQIGFGKSSKPQNIQYSFQMLAQNTKGLLDSLGVKKAAVLGHSMGGMVATRFALMFPDFTEKLILENPIGLEDWKRWVPYQSVEKWYAGELKQTQEGIKKYQLDNYYGGQWKPEYDQWVNLLAGWTISPDYPKIAWNAALTYDMIFTQPVVYEFDQLKMPTLLVIGQRDRTALGKANAPATAREKLGNYPALGKETAKKIQNSKLVELDNVGHLPHIEAYNRFIQPLLAFLKE</sequence>
<dbReference type="AlphaFoldDB" id="A0A5B6TGG1"/>
<evidence type="ECO:0000313" key="4">
    <source>
        <dbReference type="Proteomes" id="UP000324133"/>
    </source>
</evidence>
<dbReference type="InterPro" id="IPR000073">
    <property type="entry name" value="AB_hydrolase_1"/>
</dbReference>
<reference evidence="3 4" key="1">
    <citation type="submission" date="2019-07" db="EMBL/GenBank/DDBJ databases">
        <title>Rufibacter sp. nov., isolated from lake sediment.</title>
        <authorList>
            <person name="Qu J.-H."/>
        </authorList>
    </citation>
    <scope>NUCLEOTIDE SEQUENCE [LARGE SCALE GENOMIC DNA]</scope>
    <source>
        <strain evidence="3 4">NBS58-1</strain>
    </source>
</reference>
<feature type="signal peptide" evidence="1">
    <location>
        <begin position="1"/>
        <end position="21"/>
    </location>
</feature>
<accession>A0A5B6TGG1</accession>
<keyword evidence="1" id="KW-0732">Signal</keyword>
<dbReference type="GO" id="GO:0047372">
    <property type="term" value="F:monoacylglycerol lipase activity"/>
    <property type="evidence" value="ECO:0007669"/>
    <property type="project" value="TreeGrafter"/>
</dbReference>
<evidence type="ECO:0000256" key="1">
    <source>
        <dbReference type="SAM" id="SignalP"/>
    </source>
</evidence>
<dbReference type="Gene3D" id="3.40.50.1820">
    <property type="entry name" value="alpha/beta hydrolase"/>
    <property type="match status" value="1"/>
</dbReference>
<dbReference type="GO" id="GO:0046464">
    <property type="term" value="P:acylglycerol catabolic process"/>
    <property type="evidence" value="ECO:0007669"/>
    <property type="project" value="TreeGrafter"/>
</dbReference>
<dbReference type="InterPro" id="IPR000639">
    <property type="entry name" value="Epox_hydrolase-like"/>
</dbReference>
<dbReference type="PANTHER" id="PTHR43798">
    <property type="entry name" value="MONOACYLGLYCEROL LIPASE"/>
    <property type="match status" value="1"/>
</dbReference>
<feature type="chain" id="PRO_5023068652" evidence="1">
    <location>
        <begin position="22"/>
        <end position="331"/>
    </location>
</feature>
<keyword evidence="3" id="KW-0378">Hydrolase</keyword>
<evidence type="ECO:0000259" key="2">
    <source>
        <dbReference type="Pfam" id="PF00561"/>
    </source>
</evidence>
<feature type="domain" description="AB hydrolase-1" evidence="2">
    <location>
        <begin position="67"/>
        <end position="316"/>
    </location>
</feature>
<dbReference type="EMBL" id="VKKY01000002">
    <property type="protein sequence ID" value="KAA3438395.1"/>
    <property type="molecule type" value="Genomic_DNA"/>
</dbReference>
<dbReference type="RefSeq" id="WP_149091453.1">
    <property type="nucleotide sequence ID" value="NZ_VKKY01000002.1"/>
</dbReference>
<comment type="caution">
    <text evidence="3">The sequence shown here is derived from an EMBL/GenBank/DDBJ whole genome shotgun (WGS) entry which is preliminary data.</text>
</comment>
<keyword evidence="4" id="KW-1185">Reference proteome</keyword>
<dbReference type="Proteomes" id="UP000324133">
    <property type="component" value="Unassembled WGS sequence"/>
</dbReference>
<organism evidence="3 4">
    <name type="scientific">Rufibacter hautae</name>
    <dbReference type="NCBI Taxonomy" id="2595005"/>
    <lineage>
        <taxon>Bacteria</taxon>
        <taxon>Pseudomonadati</taxon>
        <taxon>Bacteroidota</taxon>
        <taxon>Cytophagia</taxon>
        <taxon>Cytophagales</taxon>
        <taxon>Hymenobacteraceae</taxon>
        <taxon>Rufibacter</taxon>
    </lineage>
</organism>
<proteinExistence type="predicted"/>
<dbReference type="PANTHER" id="PTHR43798:SF33">
    <property type="entry name" value="HYDROLASE, PUTATIVE (AFU_ORTHOLOGUE AFUA_2G14860)-RELATED"/>
    <property type="match status" value="1"/>
</dbReference>
<dbReference type="SUPFAM" id="SSF53474">
    <property type="entry name" value="alpha/beta-Hydrolases"/>
    <property type="match status" value="1"/>
</dbReference>
<dbReference type="InterPro" id="IPR050266">
    <property type="entry name" value="AB_hydrolase_sf"/>
</dbReference>